<dbReference type="AlphaFoldDB" id="A0A6A2VT55"/>
<protein>
    <submittedName>
        <fullName evidence="1">Uncharacterized protein</fullName>
    </submittedName>
</protein>
<evidence type="ECO:0000313" key="2">
    <source>
        <dbReference type="Proteomes" id="UP000440041"/>
    </source>
</evidence>
<sequence>MLQVNIWDDFDWPTLFHDFQSDKASYMGKAITAGWIKRQCRIACRMVITQCPGAVSRYRKGDLDQETIAYVITTMVMRVAIWQRQHTESNGTYSYTDDAPSDTPPGFTPSPNLFLRANEKALINGGDDSGIIGTAGIGIADYWGG</sequence>
<reference evidence="1 2" key="1">
    <citation type="submission" date="2019-09" db="EMBL/GenBank/DDBJ databases">
        <title>Characterization of the phylogenetic diversity of two novel species belonging to the genus Bifidobacterium: Bifidobacterium cebidarum sp. nov. and Bifidobacterium leontopitheci sp. nov.</title>
        <authorList>
            <person name="Lugli G.A."/>
            <person name="Duranti S."/>
            <person name="Milani C."/>
            <person name="Turroni F."/>
            <person name="Ventura M."/>
        </authorList>
    </citation>
    <scope>NUCLEOTIDE SEQUENCE [LARGE SCALE GENOMIC DNA]</scope>
    <source>
        <strain evidence="1 2">DSM 100238</strain>
    </source>
</reference>
<dbReference type="OrthoDB" id="3237272at2"/>
<accession>A0A6A2VT55</accession>
<gene>
    <name evidence="1" type="ORF">DSM100238_1770</name>
</gene>
<dbReference type="Proteomes" id="UP000440041">
    <property type="component" value="Unassembled WGS sequence"/>
</dbReference>
<proteinExistence type="predicted"/>
<organism evidence="1 2">
    <name type="scientific">Bifidobacterium apri</name>
    <dbReference type="NCBI Taxonomy" id="1769423"/>
    <lineage>
        <taxon>Bacteria</taxon>
        <taxon>Bacillati</taxon>
        <taxon>Actinomycetota</taxon>
        <taxon>Actinomycetes</taxon>
        <taxon>Bifidobacteriales</taxon>
        <taxon>Bifidobacteriaceae</taxon>
        <taxon>Bifidobacterium</taxon>
    </lineage>
</organism>
<dbReference type="RefSeq" id="WP_152356287.1">
    <property type="nucleotide sequence ID" value="NZ_JBHLXF010000001.1"/>
</dbReference>
<comment type="caution">
    <text evidence="1">The sequence shown here is derived from an EMBL/GenBank/DDBJ whole genome shotgun (WGS) entry which is preliminary data.</text>
</comment>
<dbReference type="EMBL" id="WBSO01000022">
    <property type="protein sequence ID" value="KAB8292718.1"/>
    <property type="molecule type" value="Genomic_DNA"/>
</dbReference>
<evidence type="ECO:0000313" key="1">
    <source>
        <dbReference type="EMBL" id="KAB8292718.1"/>
    </source>
</evidence>
<keyword evidence="2" id="KW-1185">Reference proteome</keyword>
<name>A0A6A2VT55_9BIFI</name>